<reference evidence="2" key="2">
    <citation type="journal article" date="2015" name="Data Brief">
        <title>Shoot transcriptome of the giant reed, Arundo donax.</title>
        <authorList>
            <person name="Barrero R.A."/>
            <person name="Guerrero F.D."/>
            <person name="Moolhuijzen P."/>
            <person name="Goolsby J.A."/>
            <person name="Tidwell J."/>
            <person name="Bellgard S.E."/>
            <person name="Bellgard M.I."/>
        </authorList>
    </citation>
    <scope>NUCLEOTIDE SEQUENCE</scope>
    <source>
        <tissue evidence="2">Shoot tissue taken approximately 20 cm above the soil surface</tissue>
    </source>
</reference>
<evidence type="ECO:0000256" key="1">
    <source>
        <dbReference type="SAM" id="Phobius"/>
    </source>
</evidence>
<proteinExistence type="predicted"/>
<dbReference type="EMBL" id="GBRH01169619">
    <property type="protein sequence ID" value="JAE28277.1"/>
    <property type="molecule type" value="Transcribed_RNA"/>
</dbReference>
<evidence type="ECO:0000313" key="2">
    <source>
        <dbReference type="EMBL" id="JAE28277.1"/>
    </source>
</evidence>
<organism evidence="2">
    <name type="scientific">Arundo donax</name>
    <name type="common">Giant reed</name>
    <name type="synonym">Donax arundinaceus</name>
    <dbReference type="NCBI Taxonomy" id="35708"/>
    <lineage>
        <taxon>Eukaryota</taxon>
        <taxon>Viridiplantae</taxon>
        <taxon>Streptophyta</taxon>
        <taxon>Embryophyta</taxon>
        <taxon>Tracheophyta</taxon>
        <taxon>Spermatophyta</taxon>
        <taxon>Magnoliopsida</taxon>
        <taxon>Liliopsida</taxon>
        <taxon>Poales</taxon>
        <taxon>Poaceae</taxon>
        <taxon>PACMAD clade</taxon>
        <taxon>Arundinoideae</taxon>
        <taxon>Arundineae</taxon>
        <taxon>Arundo</taxon>
    </lineage>
</organism>
<sequence length="32" mass="3873">MRGPLRWVLRKCHTAMCHLIIVLLIYDMVQMM</sequence>
<reference evidence="2" key="1">
    <citation type="submission" date="2014-09" db="EMBL/GenBank/DDBJ databases">
        <authorList>
            <person name="Magalhaes I.L.F."/>
            <person name="Oliveira U."/>
            <person name="Santos F.R."/>
            <person name="Vidigal T.H.D.A."/>
            <person name="Brescovit A.D."/>
            <person name="Santos A.J."/>
        </authorList>
    </citation>
    <scope>NUCLEOTIDE SEQUENCE</scope>
    <source>
        <tissue evidence="2">Shoot tissue taken approximately 20 cm above the soil surface</tissue>
    </source>
</reference>
<keyword evidence="1" id="KW-0812">Transmembrane</keyword>
<protein>
    <submittedName>
        <fullName evidence="2">Uncharacterized protein</fullName>
    </submittedName>
</protein>
<dbReference type="AlphaFoldDB" id="A0A0A9GUQ5"/>
<accession>A0A0A9GUQ5</accession>
<keyword evidence="1" id="KW-0472">Membrane</keyword>
<keyword evidence="1" id="KW-1133">Transmembrane helix</keyword>
<feature type="transmembrane region" description="Helical" evidence="1">
    <location>
        <begin position="12"/>
        <end position="29"/>
    </location>
</feature>
<name>A0A0A9GUQ5_ARUDO</name>